<evidence type="ECO:0000313" key="1">
    <source>
        <dbReference type="EMBL" id="KAJ8118061.1"/>
    </source>
</evidence>
<dbReference type="EMBL" id="JAPHNI010000031">
    <property type="protein sequence ID" value="KAJ8118061.1"/>
    <property type="molecule type" value="Genomic_DNA"/>
</dbReference>
<proteinExistence type="predicted"/>
<protein>
    <submittedName>
        <fullName evidence="1">Uncharacterized protein</fullName>
    </submittedName>
</protein>
<name>A0ACC2ISB8_9PLEO</name>
<evidence type="ECO:0000313" key="2">
    <source>
        <dbReference type="Proteomes" id="UP001153331"/>
    </source>
</evidence>
<reference evidence="1" key="1">
    <citation type="submission" date="2022-11" db="EMBL/GenBank/DDBJ databases">
        <title>Genome Sequence of Boeremia exigua.</title>
        <authorList>
            <person name="Buettner E."/>
        </authorList>
    </citation>
    <scope>NUCLEOTIDE SEQUENCE</scope>
    <source>
        <strain evidence="1">CU02</strain>
    </source>
</reference>
<dbReference type="Proteomes" id="UP001153331">
    <property type="component" value="Unassembled WGS sequence"/>
</dbReference>
<organism evidence="1 2">
    <name type="scientific">Boeremia exigua</name>
    <dbReference type="NCBI Taxonomy" id="749465"/>
    <lineage>
        <taxon>Eukaryota</taxon>
        <taxon>Fungi</taxon>
        <taxon>Dikarya</taxon>
        <taxon>Ascomycota</taxon>
        <taxon>Pezizomycotina</taxon>
        <taxon>Dothideomycetes</taxon>
        <taxon>Pleosporomycetidae</taxon>
        <taxon>Pleosporales</taxon>
        <taxon>Pleosporineae</taxon>
        <taxon>Didymellaceae</taxon>
        <taxon>Boeremia</taxon>
    </lineage>
</organism>
<comment type="caution">
    <text evidence="1">The sequence shown here is derived from an EMBL/GenBank/DDBJ whole genome shotgun (WGS) entry which is preliminary data.</text>
</comment>
<sequence>MIRSTPGQRAEVFDINTTISDTEKTLQDSPCRFCRLLSKALDVHALVSPGRLECMHDGSSMASIQMESMVSALAVSLDDVTRSEKKFSKEYANIEKIDYDLLKADILSCEQAHKGCTPDVLGDLPGFRLIDCDTKIIVAATTIKHQLATPQQSGYHYVALSYVWGPKPDESRLNEKGALENLPRTIDDSIRLCRALGYRYLWVDRYCIDQKNAAEKAIQIANMGKIYSSAQLTIVASVGEDPSYGLPGITSIDEDVPFVYERIKDLTMILRPLSSIASIAASKWATRGWTYQEGYLSRKRIFFTNKGVHYLCNAASTNSALHRFLPRPDQRPPPSRPYSEVSAWTYRLSPLTRNLEAYSARQLSVDADALDAITGALNAQVTNEMPVYHIWGVPICETDIDFDHVSPKNLSKGRIQPGQPMSIEFLLQWHHYRPCRRRPDFPSWSFLGWAGRIFYYPWPRQIHVGEYFVIHNLKRLDQTRSPQSLEANLEVPFSLSPPGSHYLDVTMYTIQLALVNVNWRDDSVEKGYYDNGWQIAVSLQDKAEVFFPVQWSRDPSEIDPNTALLGALFISERKIEKSQTSTVVFVLEKKGDHFERVGLCIFRGSELRTVPSDLRKGARATVEEWSHRHVSMREWQSMATKNRISIG</sequence>
<keyword evidence="2" id="KW-1185">Reference proteome</keyword>
<accession>A0ACC2ISB8</accession>
<gene>
    <name evidence="1" type="ORF">OPT61_g886</name>
</gene>